<dbReference type="AlphaFoldDB" id="A0A4S4G5A1"/>
<accession>A0A4S4G5A1</accession>
<keyword evidence="1" id="KW-0812">Transmembrane</keyword>
<feature type="transmembrane region" description="Helical" evidence="1">
    <location>
        <begin position="16"/>
        <end position="35"/>
    </location>
</feature>
<keyword evidence="1" id="KW-0472">Membrane</keyword>
<comment type="caution">
    <text evidence="2">The sequence shown here is derived from an EMBL/GenBank/DDBJ whole genome shotgun (WGS) entry which is preliminary data.</text>
</comment>
<gene>
    <name evidence="2" type="ORF">E5986_06400</name>
</gene>
<evidence type="ECO:0000256" key="1">
    <source>
        <dbReference type="SAM" id="Phobius"/>
    </source>
</evidence>
<sequence length="89" mass="10249">MNEKKRELLRWSRAEKIAAAVSVLVMALLAALSLFGFPGDVWRIGWGVITMAWGCYLVVREIRAKRYVYAALDMCGIAIDYWIFFVLFQ</sequence>
<keyword evidence="1" id="KW-1133">Transmembrane helix</keyword>
<feature type="transmembrane region" description="Helical" evidence="1">
    <location>
        <begin position="41"/>
        <end position="59"/>
    </location>
</feature>
<reference evidence="2 3" key="1">
    <citation type="submission" date="2019-04" db="EMBL/GenBank/DDBJ databases">
        <title>Microbes associate with the intestines of laboratory mice.</title>
        <authorList>
            <person name="Navarre W."/>
            <person name="Wong E."/>
            <person name="Huang K.C."/>
            <person name="Tropini C."/>
            <person name="Ng K."/>
            <person name="Yu B."/>
        </authorList>
    </citation>
    <scope>NUCLEOTIDE SEQUENCE [LARGE SCALE GENOMIC DNA]</scope>
    <source>
        <strain evidence="2 3">NM80_B27</strain>
    </source>
</reference>
<protein>
    <submittedName>
        <fullName evidence="2">Uncharacterized protein</fullName>
    </submittedName>
</protein>
<name>A0A4S4G5A1_9ACTN</name>
<feature type="transmembrane region" description="Helical" evidence="1">
    <location>
        <begin position="66"/>
        <end position="88"/>
    </location>
</feature>
<evidence type="ECO:0000313" key="3">
    <source>
        <dbReference type="Proteomes" id="UP000308978"/>
    </source>
</evidence>
<dbReference type="RefSeq" id="WP_136434348.1">
    <property type="nucleotide sequence ID" value="NZ_JAAWMV010000005.1"/>
</dbReference>
<proteinExistence type="predicted"/>
<dbReference type="Proteomes" id="UP000308978">
    <property type="component" value="Unassembled WGS sequence"/>
</dbReference>
<dbReference type="EMBL" id="SSTJ01000006">
    <property type="protein sequence ID" value="THG37386.1"/>
    <property type="molecule type" value="Genomic_DNA"/>
</dbReference>
<organism evidence="2 3">
    <name type="scientific">Adlercreutzia caecimuris</name>
    <dbReference type="NCBI Taxonomy" id="671266"/>
    <lineage>
        <taxon>Bacteria</taxon>
        <taxon>Bacillati</taxon>
        <taxon>Actinomycetota</taxon>
        <taxon>Coriobacteriia</taxon>
        <taxon>Eggerthellales</taxon>
        <taxon>Eggerthellaceae</taxon>
        <taxon>Adlercreutzia</taxon>
    </lineage>
</organism>
<evidence type="ECO:0000313" key="2">
    <source>
        <dbReference type="EMBL" id="THG37386.1"/>
    </source>
</evidence>